<dbReference type="EMBL" id="CAJHNH020000026">
    <property type="protein sequence ID" value="CAG5114704.1"/>
    <property type="molecule type" value="Genomic_DNA"/>
</dbReference>
<feature type="non-terminal residue" evidence="2">
    <location>
        <position position="1"/>
    </location>
</feature>
<evidence type="ECO:0000313" key="3">
    <source>
        <dbReference type="Proteomes" id="UP000678393"/>
    </source>
</evidence>
<accession>A0A8S3YDV3</accession>
<protein>
    <submittedName>
        <fullName evidence="2">Uncharacterized protein</fullName>
    </submittedName>
</protein>
<evidence type="ECO:0000256" key="1">
    <source>
        <dbReference type="SAM" id="Phobius"/>
    </source>
</evidence>
<feature type="transmembrane region" description="Helical" evidence="1">
    <location>
        <begin position="34"/>
        <end position="60"/>
    </location>
</feature>
<evidence type="ECO:0000313" key="2">
    <source>
        <dbReference type="EMBL" id="CAG5114704.1"/>
    </source>
</evidence>
<organism evidence="2 3">
    <name type="scientific">Candidula unifasciata</name>
    <dbReference type="NCBI Taxonomy" id="100452"/>
    <lineage>
        <taxon>Eukaryota</taxon>
        <taxon>Metazoa</taxon>
        <taxon>Spiralia</taxon>
        <taxon>Lophotrochozoa</taxon>
        <taxon>Mollusca</taxon>
        <taxon>Gastropoda</taxon>
        <taxon>Heterobranchia</taxon>
        <taxon>Euthyneura</taxon>
        <taxon>Panpulmonata</taxon>
        <taxon>Eupulmonata</taxon>
        <taxon>Stylommatophora</taxon>
        <taxon>Helicina</taxon>
        <taxon>Helicoidea</taxon>
        <taxon>Geomitridae</taxon>
        <taxon>Candidula</taxon>
    </lineage>
</organism>
<comment type="caution">
    <text evidence="2">The sequence shown here is derived from an EMBL/GenBank/DDBJ whole genome shotgun (WGS) entry which is preliminary data.</text>
</comment>
<dbReference type="OrthoDB" id="6157797at2759"/>
<keyword evidence="1" id="KW-0472">Membrane</keyword>
<keyword evidence="1" id="KW-1133">Transmembrane helix</keyword>
<dbReference type="Proteomes" id="UP000678393">
    <property type="component" value="Unassembled WGS sequence"/>
</dbReference>
<keyword evidence="1" id="KW-0812">Transmembrane</keyword>
<dbReference type="AlphaFoldDB" id="A0A8S3YDV3"/>
<reference evidence="2" key="1">
    <citation type="submission" date="2021-04" db="EMBL/GenBank/DDBJ databases">
        <authorList>
            <consortium name="Molecular Ecology Group"/>
        </authorList>
    </citation>
    <scope>NUCLEOTIDE SEQUENCE</scope>
</reference>
<sequence>IMSFQGNPNITETIFRMMGQDKLVSNDALSLYKWIIHSSICQAIAIFGIAANAVNMICFVKQGFRDTVN</sequence>
<keyword evidence="3" id="KW-1185">Reference proteome</keyword>
<name>A0A8S3YDV3_9EUPU</name>
<proteinExistence type="predicted"/>
<feature type="non-terminal residue" evidence="2">
    <location>
        <position position="69"/>
    </location>
</feature>
<gene>
    <name evidence="2" type="ORF">CUNI_LOCUS262</name>
</gene>